<dbReference type="AlphaFoldDB" id="A0A1V2GHE5"/>
<sequence>MRRVFMDEKFSILRKRVKHSQKKVMDCIIADHNADICVLCGSSDDITREHIIPQWAFESNAEKSLINKKNNQSTHYIKATVPACKVCNSDLLGVFEYNLKKFLTEKRGEELTDYEYDCIIWWLQYMGFKLQLMDLRNRFLRYKGGDYIPFLANFPVAMFWGNVDTTPGDVFRIIRKSRRNLMSKWKDKKHNSLMVFETSNKSFHFFHKVDEFIFIEMPLVKKAFFFFFNKEFDSHDLAHEECMKIIEKCYN</sequence>
<reference evidence="1 2" key="1">
    <citation type="submission" date="2017-01" db="EMBL/GenBank/DDBJ databases">
        <title>Draft genome sequence of an E. coli strain isolated from human, in Amazon, Brazil.</title>
        <authorList>
            <person name="Moura Q."/>
            <person name="Fernandes M.R."/>
            <person name="Cerdeira L."/>
            <person name="Vianello M."/>
            <person name="Souza T.A."/>
            <person name="Ienne S."/>
            <person name="Lincopan N."/>
        </authorList>
    </citation>
    <scope>NUCLEOTIDE SEQUENCE [LARGE SCALE GENOMIC DNA]</scope>
    <source>
        <strain evidence="1 2">ICBEcBL-II-13</strain>
    </source>
</reference>
<accession>A0A1V2GHE5</accession>
<comment type="caution">
    <text evidence="1">The sequence shown here is derived from an EMBL/GenBank/DDBJ whole genome shotgun (WGS) entry which is preliminary data.</text>
</comment>
<evidence type="ECO:0000313" key="2">
    <source>
        <dbReference type="Proteomes" id="UP000188967"/>
    </source>
</evidence>
<proteinExistence type="predicted"/>
<protein>
    <recommendedName>
        <fullName evidence="3">HNH endonuclease</fullName>
    </recommendedName>
</protein>
<gene>
    <name evidence="1" type="ORF">BXT93_07705</name>
</gene>
<dbReference type="EMBL" id="MTPS01000112">
    <property type="protein sequence ID" value="ONG35540.1"/>
    <property type="molecule type" value="Genomic_DNA"/>
</dbReference>
<dbReference type="Proteomes" id="UP000188967">
    <property type="component" value="Unassembled WGS sequence"/>
</dbReference>
<organism evidence="1 2">
    <name type="scientific">Escherichia coli</name>
    <dbReference type="NCBI Taxonomy" id="562"/>
    <lineage>
        <taxon>Bacteria</taxon>
        <taxon>Pseudomonadati</taxon>
        <taxon>Pseudomonadota</taxon>
        <taxon>Gammaproteobacteria</taxon>
        <taxon>Enterobacterales</taxon>
        <taxon>Enterobacteriaceae</taxon>
        <taxon>Escherichia</taxon>
    </lineage>
</organism>
<name>A0A1V2GHE5_ECOLX</name>
<evidence type="ECO:0008006" key="3">
    <source>
        <dbReference type="Google" id="ProtNLM"/>
    </source>
</evidence>
<evidence type="ECO:0000313" key="1">
    <source>
        <dbReference type="EMBL" id="ONG35540.1"/>
    </source>
</evidence>